<name>A0A091MS71_9PASS</name>
<dbReference type="AlphaFoldDB" id="A0A091MS71"/>
<dbReference type="PANTHER" id="PTHR14256:SF3">
    <property type="entry name" value="NORMAL MUCOSA OF ESOPHAGUS-SPECIFIC GENE 1 PROTEIN"/>
    <property type="match status" value="1"/>
</dbReference>
<dbReference type="EMBL" id="KK834885">
    <property type="protein sequence ID" value="KFP79282.1"/>
    <property type="molecule type" value="Genomic_DNA"/>
</dbReference>
<organism evidence="2 3">
    <name type="scientific">Acanthisitta chloris</name>
    <name type="common">rifleman</name>
    <dbReference type="NCBI Taxonomy" id="57068"/>
    <lineage>
        <taxon>Eukaryota</taxon>
        <taxon>Metazoa</taxon>
        <taxon>Chordata</taxon>
        <taxon>Craniata</taxon>
        <taxon>Vertebrata</taxon>
        <taxon>Euteleostomi</taxon>
        <taxon>Archelosauria</taxon>
        <taxon>Archosauria</taxon>
        <taxon>Dinosauria</taxon>
        <taxon>Saurischia</taxon>
        <taxon>Theropoda</taxon>
        <taxon>Coelurosauria</taxon>
        <taxon>Aves</taxon>
        <taxon>Neognathae</taxon>
        <taxon>Neoaves</taxon>
        <taxon>Telluraves</taxon>
        <taxon>Australaves</taxon>
        <taxon>Passeriformes</taxon>
        <taxon>Acanthisittidae</taxon>
        <taxon>Acanthisitta</taxon>
    </lineage>
</organism>
<evidence type="ECO:0000256" key="1">
    <source>
        <dbReference type="SAM" id="Phobius"/>
    </source>
</evidence>
<keyword evidence="1" id="KW-1133">Transmembrane helix</keyword>
<keyword evidence="1" id="KW-0812">Transmembrane</keyword>
<keyword evidence="3" id="KW-1185">Reference proteome</keyword>
<evidence type="ECO:0000313" key="2">
    <source>
        <dbReference type="EMBL" id="KFP79282.1"/>
    </source>
</evidence>
<feature type="transmembrane region" description="Helical" evidence="1">
    <location>
        <begin position="6"/>
        <end position="25"/>
    </location>
</feature>
<dbReference type="Pfam" id="PF06522">
    <property type="entry name" value="B12D"/>
    <property type="match status" value="1"/>
</dbReference>
<dbReference type="InterPro" id="IPR010530">
    <property type="entry name" value="B12D"/>
</dbReference>
<protein>
    <submittedName>
        <fullName evidence="2">Normal mucosa of esophagus-specific 1</fullName>
    </submittedName>
</protein>
<accession>A0A091MS71</accession>
<proteinExistence type="predicted"/>
<feature type="non-terminal residue" evidence="2">
    <location>
        <position position="73"/>
    </location>
</feature>
<feature type="non-terminal residue" evidence="2">
    <location>
        <position position="1"/>
    </location>
</feature>
<sequence length="73" mass="8171">QLIPLVGILSMAALGAFSFSIYSLLCKSDVSINKSGNQAPWENIDPTKPQKLVTIQQKWQPIEELENVKKLMK</sequence>
<gene>
    <name evidence="2" type="ORF">N310_04393</name>
</gene>
<keyword evidence="1" id="KW-0472">Membrane</keyword>
<dbReference type="Proteomes" id="UP000053537">
    <property type="component" value="Unassembled WGS sequence"/>
</dbReference>
<reference evidence="2 3" key="1">
    <citation type="submission" date="2014-04" db="EMBL/GenBank/DDBJ databases">
        <title>Genome evolution of avian class.</title>
        <authorList>
            <person name="Zhang G."/>
            <person name="Li C."/>
        </authorList>
    </citation>
    <scope>NUCLEOTIDE SEQUENCE [LARGE SCALE GENOMIC DNA]</scope>
    <source>
        <strain evidence="2">BGI_N310</strain>
    </source>
</reference>
<dbReference type="PANTHER" id="PTHR14256">
    <property type="entry name" value="NADH-UBIQUINONE OXIDOREDUCTASE MLRQ SUBUNIT"/>
    <property type="match status" value="1"/>
</dbReference>
<evidence type="ECO:0000313" key="3">
    <source>
        <dbReference type="Proteomes" id="UP000053537"/>
    </source>
</evidence>